<comment type="caution">
    <text evidence="1">The sequence shown here is derived from an EMBL/GenBank/DDBJ whole genome shotgun (WGS) entry which is preliminary data.</text>
</comment>
<proteinExistence type="predicted"/>
<dbReference type="RefSeq" id="WP_240570050.1">
    <property type="nucleotide sequence ID" value="NZ_JAKVPY010000048.1"/>
</dbReference>
<protein>
    <submittedName>
        <fullName evidence="1">SEC-C domain-containing protein</fullName>
    </submittedName>
</protein>
<dbReference type="SUPFAM" id="SSF48452">
    <property type="entry name" value="TPR-like"/>
    <property type="match status" value="1"/>
</dbReference>
<sequence>MRDILHHEEADTYFAGADALLERTGLASWFGTDVPSWPLARAIWNATPLPSNGFQPRPLPVPGRNDPCPCGSGKKFKRCCRGVPTDDFDVGARQIMACAVSQFTEQQREVALQEAPVVVRLLVGDDELERNHPDKARDIALDILENPPRNAADHALVIALLGNAHDALGDERTGERKMHDLADQLSGLPAAAALQWLAARQLDQQQPHAALELVVRASAEAPDDVTNGMLLVVTLRAMGEDEGAREAATEWLELAEECGDHVSAEWFHEQLEALL</sequence>
<reference evidence="1 2" key="1">
    <citation type="submission" date="2022-02" db="EMBL/GenBank/DDBJ databases">
        <title>Halomonas fukangensis sp. nov., a halophilic bacterium isolated from a bulk soil of Kalidium foliatum at Fukang.</title>
        <authorList>
            <person name="Huang Y."/>
        </authorList>
    </citation>
    <scope>NUCLEOTIDE SEQUENCE [LARGE SCALE GENOMIC DNA]</scope>
    <source>
        <strain evidence="1 2">EGI 63088</strain>
    </source>
</reference>
<dbReference type="InterPro" id="IPR004027">
    <property type="entry name" value="SEC_C_motif"/>
</dbReference>
<dbReference type="EMBL" id="JAKVPY010000048">
    <property type="protein sequence ID" value="MCH4565515.1"/>
    <property type="molecule type" value="Genomic_DNA"/>
</dbReference>
<gene>
    <name evidence="1" type="ORF">MKP05_20670</name>
</gene>
<dbReference type="Gene3D" id="3.10.450.50">
    <property type="match status" value="1"/>
</dbReference>
<dbReference type="Pfam" id="PF02810">
    <property type="entry name" value="SEC-C"/>
    <property type="match status" value="1"/>
</dbReference>
<dbReference type="SUPFAM" id="SSF103642">
    <property type="entry name" value="Sec-C motif"/>
    <property type="match status" value="1"/>
</dbReference>
<dbReference type="Gene3D" id="1.25.40.10">
    <property type="entry name" value="Tetratricopeptide repeat domain"/>
    <property type="match status" value="1"/>
</dbReference>
<dbReference type="Proteomes" id="UP001202117">
    <property type="component" value="Unassembled WGS sequence"/>
</dbReference>
<organism evidence="1 2">
    <name type="scientific">Halomonas flagellata</name>
    <dbReference type="NCBI Taxonomy" id="2920385"/>
    <lineage>
        <taxon>Bacteria</taxon>
        <taxon>Pseudomonadati</taxon>
        <taxon>Pseudomonadota</taxon>
        <taxon>Gammaproteobacteria</taxon>
        <taxon>Oceanospirillales</taxon>
        <taxon>Halomonadaceae</taxon>
        <taxon>Halomonas</taxon>
    </lineage>
</organism>
<dbReference type="InterPro" id="IPR011990">
    <property type="entry name" value="TPR-like_helical_dom_sf"/>
</dbReference>
<accession>A0ABS9S0I2</accession>
<keyword evidence="2" id="KW-1185">Reference proteome</keyword>
<name>A0ABS9S0I2_9GAMM</name>
<evidence type="ECO:0000313" key="2">
    <source>
        <dbReference type="Proteomes" id="UP001202117"/>
    </source>
</evidence>
<evidence type="ECO:0000313" key="1">
    <source>
        <dbReference type="EMBL" id="MCH4565515.1"/>
    </source>
</evidence>